<dbReference type="OrthoDB" id="9793014at2"/>
<dbReference type="RefSeq" id="WP_129271744.1">
    <property type="nucleotide sequence ID" value="NZ_MZXW01000020.1"/>
</dbReference>
<dbReference type="PANTHER" id="PTHR43434:SF13">
    <property type="entry name" value="PHOSPHOGLYCOLATE PHOSPHATASE"/>
    <property type="match status" value="1"/>
</dbReference>
<dbReference type="InterPro" id="IPR023214">
    <property type="entry name" value="HAD_sf"/>
</dbReference>
<protein>
    <submittedName>
        <fullName evidence="1">HAD family hydrolase</fullName>
    </submittedName>
</protein>
<dbReference type="Pfam" id="PF13419">
    <property type="entry name" value="HAD_2"/>
    <property type="match status" value="1"/>
</dbReference>
<dbReference type="Gene3D" id="1.10.150.240">
    <property type="entry name" value="Putative phosphatase, domain 2"/>
    <property type="match status" value="1"/>
</dbReference>
<dbReference type="SFLD" id="SFLDS00003">
    <property type="entry name" value="Haloacid_Dehalogenase"/>
    <property type="match status" value="1"/>
</dbReference>
<dbReference type="Proteomes" id="UP000290819">
    <property type="component" value="Unassembled WGS sequence"/>
</dbReference>
<dbReference type="GO" id="GO:0005829">
    <property type="term" value="C:cytosol"/>
    <property type="evidence" value="ECO:0007669"/>
    <property type="project" value="TreeGrafter"/>
</dbReference>
<dbReference type="GO" id="GO:0006281">
    <property type="term" value="P:DNA repair"/>
    <property type="evidence" value="ECO:0007669"/>
    <property type="project" value="TreeGrafter"/>
</dbReference>
<dbReference type="AlphaFoldDB" id="A0A4Q1V3Q4"/>
<evidence type="ECO:0000313" key="2">
    <source>
        <dbReference type="Proteomes" id="UP000290819"/>
    </source>
</evidence>
<sequence>MPYSLAIFDLDGTLADSFPWFLRTINDVADRFDFRRVTREEIEELRHASSREILARLEVPLWKLPAIARHARRLKAEAAGEIPLFAGVEAMLQTLAENGVQLALVSSDSEANAREKLGEAAALFSHYACSASLFGKSAKFRRVIRRAGAEPGKVIAIGDEVRDIEAARAAGIACGAVCWGYAAPAALRALGPDLVFERIEDIAPALLPGAVNLRDPTPA</sequence>
<dbReference type="SUPFAM" id="SSF56784">
    <property type="entry name" value="HAD-like"/>
    <property type="match status" value="1"/>
</dbReference>
<evidence type="ECO:0000313" key="1">
    <source>
        <dbReference type="EMBL" id="RXT46028.1"/>
    </source>
</evidence>
<dbReference type="PANTHER" id="PTHR43434">
    <property type="entry name" value="PHOSPHOGLYCOLATE PHOSPHATASE"/>
    <property type="match status" value="1"/>
</dbReference>
<keyword evidence="1" id="KW-0378">Hydrolase</keyword>
<reference evidence="1 2" key="1">
    <citation type="submission" date="2017-03" db="EMBL/GenBank/DDBJ databases">
        <authorList>
            <person name="Safronova V.I."/>
            <person name="Sazanova A.L."/>
            <person name="Chirak E.R."/>
        </authorList>
    </citation>
    <scope>NUCLEOTIDE SEQUENCE [LARGE SCALE GENOMIC DNA]</scope>
    <source>
        <strain evidence="1 2">Opo-243</strain>
    </source>
</reference>
<dbReference type="InterPro" id="IPR050155">
    <property type="entry name" value="HAD-like_hydrolase_sf"/>
</dbReference>
<dbReference type="InterPro" id="IPR006439">
    <property type="entry name" value="HAD-SF_hydro_IA"/>
</dbReference>
<dbReference type="InterPro" id="IPR041492">
    <property type="entry name" value="HAD_2"/>
</dbReference>
<accession>A0A4Q1V3Q4</accession>
<dbReference type="InterPro" id="IPR036412">
    <property type="entry name" value="HAD-like_sf"/>
</dbReference>
<gene>
    <name evidence="1" type="ORF">B5V03_17870</name>
</gene>
<keyword evidence="2" id="KW-1185">Reference proteome</keyword>
<organism evidence="1 2">
    <name type="scientific">Bradyrhizobium betae</name>
    <dbReference type="NCBI Taxonomy" id="244734"/>
    <lineage>
        <taxon>Bacteria</taxon>
        <taxon>Pseudomonadati</taxon>
        <taxon>Pseudomonadota</taxon>
        <taxon>Alphaproteobacteria</taxon>
        <taxon>Hyphomicrobiales</taxon>
        <taxon>Nitrobacteraceae</taxon>
        <taxon>Bradyrhizobium</taxon>
    </lineage>
</organism>
<dbReference type="GO" id="GO:0008967">
    <property type="term" value="F:phosphoglycolate phosphatase activity"/>
    <property type="evidence" value="ECO:0007669"/>
    <property type="project" value="TreeGrafter"/>
</dbReference>
<comment type="caution">
    <text evidence="1">The sequence shown here is derived from an EMBL/GenBank/DDBJ whole genome shotgun (WGS) entry which is preliminary data.</text>
</comment>
<dbReference type="NCBIfam" id="TIGR01549">
    <property type="entry name" value="HAD-SF-IA-v1"/>
    <property type="match status" value="1"/>
</dbReference>
<name>A0A4Q1V3Q4_9BRAD</name>
<dbReference type="SFLD" id="SFLDG01129">
    <property type="entry name" value="C1.5:_HAD__Beta-PGM__Phosphata"/>
    <property type="match status" value="1"/>
</dbReference>
<proteinExistence type="predicted"/>
<dbReference type="EMBL" id="MZXW01000020">
    <property type="protein sequence ID" value="RXT46028.1"/>
    <property type="molecule type" value="Genomic_DNA"/>
</dbReference>
<dbReference type="InterPro" id="IPR023198">
    <property type="entry name" value="PGP-like_dom2"/>
</dbReference>
<dbReference type="Gene3D" id="3.40.50.1000">
    <property type="entry name" value="HAD superfamily/HAD-like"/>
    <property type="match status" value="1"/>
</dbReference>